<proteinExistence type="predicted"/>
<accession>A0A1G2ABC8</accession>
<dbReference type="AlphaFoldDB" id="A0A1G2ABC8"/>
<feature type="domain" description="Thioredoxin" evidence="2">
    <location>
        <begin position="52"/>
        <end position="114"/>
    </location>
</feature>
<gene>
    <name evidence="3" type="ORF">A3H61_00195</name>
</gene>
<evidence type="ECO:0000313" key="3">
    <source>
        <dbReference type="EMBL" id="OGY73330.1"/>
    </source>
</evidence>
<dbReference type="InterPro" id="IPR013766">
    <property type="entry name" value="Thioredoxin_domain"/>
</dbReference>
<dbReference type="InterPro" id="IPR036249">
    <property type="entry name" value="Thioredoxin-like_sf"/>
</dbReference>
<dbReference type="Gene3D" id="3.40.30.10">
    <property type="entry name" value="Glutaredoxin"/>
    <property type="match status" value="1"/>
</dbReference>
<name>A0A1G2ABC8_9BACT</name>
<comment type="caution">
    <text evidence="3">The sequence shown here is derived from an EMBL/GenBank/DDBJ whole genome shotgun (WGS) entry which is preliminary data.</text>
</comment>
<organism evidence="3 4">
    <name type="scientific">Candidatus Jacksonbacteria bacterium RIFCSPLOWO2_02_FULL_44_20</name>
    <dbReference type="NCBI Taxonomy" id="1798460"/>
    <lineage>
        <taxon>Bacteria</taxon>
        <taxon>Candidatus Jacksoniibacteriota</taxon>
    </lineage>
</organism>
<feature type="transmembrane region" description="Helical" evidence="1">
    <location>
        <begin position="12"/>
        <end position="31"/>
    </location>
</feature>
<dbReference type="Pfam" id="PF00085">
    <property type="entry name" value="Thioredoxin"/>
    <property type="match status" value="1"/>
</dbReference>
<evidence type="ECO:0000259" key="2">
    <source>
        <dbReference type="Pfam" id="PF00085"/>
    </source>
</evidence>
<reference evidence="3 4" key="1">
    <citation type="journal article" date="2016" name="Nat. Commun.">
        <title>Thousands of microbial genomes shed light on interconnected biogeochemical processes in an aquifer system.</title>
        <authorList>
            <person name="Anantharaman K."/>
            <person name="Brown C.T."/>
            <person name="Hug L.A."/>
            <person name="Sharon I."/>
            <person name="Castelle C.J."/>
            <person name="Probst A.J."/>
            <person name="Thomas B.C."/>
            <person name="Singh A."/>
            <person name="Wilkins M.J."/>
            <person name="Karaoz U."/>
            <person name="Brodie E.L."/>
            <person name="Williams K.H."/>
            <person name="Hubbard S.S."/>
            <person name="Banfield J.F."/>
        </authorList>
    </citation>
    <scope>NUCLEOTIDE SEQUENCE [LARGE SCALE GENOMIC DNA]</scope>
</reference>
<dbReference type="SUPFAM" id="SSF52833">
    <property type="entry name" value="Thioredoxin-like"/>
    <property type="match status" value="1"/>
</dbReference>
<dbReference type="PANTHER" id="PTHR34573">
    <property type="entry name" value="VKC DOMAIN-CONTAINING PROTEIN"/>
    <property type="match status" value="1"/>
</dbReference>
<keyword evidence="1" id="KW-0812">Transmembrane</keyword>
<dbReference type="Proteomes" id="UP000178315">
    <property type="component" value="Unassembled WGS sequence"/>
</dbReference>
<dbReference type="EMBL" id="MHJU01000013">
    <property type="protein sequence ID" value="OGY73330.1"/>
    <property type="molecule type" value="Genomic_DNA"/>
</dbReference>
<dbReference type="PANTHER" id="PTHR34573:SF1">
    <property type="entry name" value="VITAMIN K EPOXIDE REDUCTASE DOMAIN-CONTAINING PROTEIN"/>
    <property type="match status" value="1"/>
</dbReference>
<evidence type="ECO:0000256" key="1">
    <source>
        <dbReference type="SAM" id="Phobius"/>
    </source>
</evidence>
<keyword evidence="1" id="KW-0472">Membrane</keyword>
<sequence>MSENPKLKIKTALIGAVVAIFLIGLIVAVLLRSDELSTADSLDDFARCLKDKGAVMYGAEWCQHCQNEKKAFGDSFKFISYVECPKEPDTCIQKQIQGYPTWIFADGRRFEGEQGLYKLSSISGCQLPQ</sequence>
<evidence type="ECO:0000313" key="4">
    <source>
        <dbReference type="Proteomes" id="UP000178315"/>
    </source>
</evidence>
<protein>
    <recommendedName>
        <fullName evidence="2">Thioredoxin domain-containing protein</fullName>
    </recommendedName>
</protein>
<keyword evidence="1" id="KW-1133">Transmembrane helix</keyword>